<keyword evidence="1" id="KW-1133">Transmembrane helix</keyword>
<dbReference type="RefSeq" id="WP_200349697.1">
    <property type="nucleotide sequence ID" value="NZ_BAABHZ010000010.1"/>
</dbReference>
<reference evidence="2" key="1">
    <citation type="submission" date="2021-01" db="EMBL/GenBank/DDBJ databases">
        <title>Modified the classification status of verrucomicrobia.</title>
        <authorList>
            <person name="Feng X."/>
        </authorList>
    </citation>
    <scope>NUCLEOTIDE SEQUENCE</scope>
    <source>
        <strain evidence="2">JCM 18052</strain>
    </source>
</reference>
<proteinExistence type="predicted"/>
<feature type="transmembrane region" description="Helical" evidence="1">
    <location>
        <begin position="6"/>
        <end position="24"/>
    </location>
</feature>
<evidence type="ECO:0008006" key="4">
    <source>
        <dbReference type="Google" id="ProtNLM"/>
    </source>
</evidence>
<keyword evidence="1" id="KW-0472">Membrane</keyword>
<name>A0A934VA33_9BACT</name>
<organism evidence="2 3">
    <name type="scientific">Luteolibacter yonseiensis</name>
    <dbReference type="NCBI Taxonomy" id="1144680"/>
    <lineage>
        <taxon>Bacteria</taxon>
        <taxon>Pseudomonadati</taxon>
        <taxon>Verrucomicrobiota</taxon>
        <taxon>Verrucomicrobiia</taxon>
        <taxon>Verrucomicrobiales</taxon>
        <taxon>Verrucomicrobiaceae</taxon>
        <taxon>Luteolibacter</taxon>
    </lineage>
</organism>
<dbReference type="EMBL" id="JAENIK010000004">
    <property type="protein sequence ID" value="MBK1814745.1"/>
    <property type="molecule type" value="Genomic_DNA"/>
</dbReference>
<dbReference type="AlphaFoldDB" id="A0A934VA33"/>
<evidence type="ECO:0000313" key="2">
    <source>
        <dbReference type="EMBL" id="MBK1814745.1"/>
    </source>
</evidence>
<dbReference type="Proteomes" id="UP000600139">
    <property type="component" value="Unassembled WGS sequence"/>
</dbReference>
<accession>A0A934VA33</accession>
<protein>
    <recommendedName>
        <fullName evidence="4">Amino acid transport protein</fullName>
    </recommendedName>
</protein>
<sequence>MSNFISTLIAGTLFGAVGLGAFGYGKKLRLWQPQVIGAGLMLIPFVIYNFWMLCGLCTGLLVLLWFYHDE</sequence>
<comment type="caution">
    <text evidence="2">The sequence shown here is derived from an EMBL/GenBank/DDBJ whole genome shotgun (WGS) entry which is preliminary data.</text>
</comment>
<keyword evidence="3" id="KW-1185">Reference proteome</keyword>
<gene>
    <name evidence="2" type="ORF">JIN84_03915</name>
</gene>
<keyword evidence="1" id="KW-0812">Transmembrane</keyword>
<evidence type="ECO:0000313" key="3">
    <source>
        <dbReference type="Proteomes" id="UP000600139"/>
    </source>
</evidence>
<feature type="transmembrane region" description="Helical" evidence="1">
    <location>
        <begin position="45"/>
        <end position="67"/>
    </location>
</feature>
<evidence type="ECO:0000256" key="1">
    <source>
        <dbReference type="SAM" id="Phobius"/>
    </source>
</evidence>